<feature type="transmembrane region" description="Helical" evidence="2">
    <location>
        <begin position="164"/>
        <end position="188"/>
    </location>
</feature>
<feature type="compositionally biased region" description="Low complexity" evidence="1">
    <location>
        <begin position="53"/>
        <end position="64"/>
    </location>
</feature>
<name>A0ABP0QDS3_9DINO</name>
<feature type="region of interest" description="Disordered" evidence="1">
    <location>
        <begin position="1"/>
        <end position="76"/>
    </location>
</feature>
<evidence type="ECO:0008006" key="5">
    <source>
        <dbReference type="Google" id="ProtNLM"/>
    </source>
</evidence>
<organism evidence="3 4">
    <name type="scientific">Durusdinium trenchii</name>
    <dbReference type="NCBI Taxonomy" id="1381693"/>
    <lineage>
        <taxon>Eukaryota</taxon>
        <taxon>Sar</taxon>
        <taxon>Alveolata</taxon>
        <taxon>Dinophyceae</taxon>
        <taxon>Suessiales</taxon>
        <taxon>Symbiodiniaceae</taxon>
        <taxon>Durusdinium</taxon>
    </lineage>
</organism>
<keyword evidence="2" id="KW-0812">Transmembrane</keyword>
<feature type="transmembrane region" description="Helical" evidence="2">
    <location>
        <begin position="539"/>
        <end position="556"/>
    </location>
</feature>
<protein>
    <recommendedName>
        <fullName evidence="5">Transmembrane protein</fullName>
    </recommendedName>
</protein>
<comment type="caution">
    <text evidence="3">The sequence shown here is derived from an EMBL/GenBank/DDBJ whole genome shotgun (WGS) entry which is preliminary data.</text>
</comment>
<feature type="transmembrane region" description="Helical" evidence="2">
    <location>
        <begin position="298"/>
        <end position="318"/>
    </location>
</feature>
<sequence>MPQNNASLHRLRGLPPSRTRLVSLAKAMSSPSSLVGVRPAARAGRPDEAKRTASPVSSASSGSVNEELPSERLGPSERRHLQLGDVHLKVANYVARMEIVKPEALRVTPAHKAFKQCARALRSEEDHDFYGESSMSEQISCFWSHSWHGSRWMKILSLMVRYNGLPAVLVGSFTAVTMIILFIFGLLPGFSRYADNAPRWSTWSLTSGFAATVITFFVWRPQQLVFLDRICINGDDLELKTVSIFSLAGILKRSDHMLVLWDPTWSERLWCVFELAAFLKSKAPSGAGEQVLLIRPTFLGPCSIGLFIGVFLVFVPATTIPMRDRDSLGAYLILVPLSGVFLFLFIMGYVLAAAFRAYFRSVETLKENMRKISFDNARCSCCDQDHVQGGARMMCDRKVVKKCVSIWFGSEEAFEDYARSEVLETLLTGLHDQIFTRGWSLSVAIPILWAFLDLAVSEAVAEAKYSSIALSIHGLVLWFCCAPIFVDVCTFFAWRYCRANTWFGEVLENLRVELVGVVCFCAISGSWVISMTFDWEMRVGAFAGLWCMLALFHVLYKVSRKSGGCHPFRQSG</sequence>
<keyword evidence="2" id="KW-0472">Membrane</keyword>
<feature type="transmembrane region" description="Helical" evidence="2">
    <location>
        <begin position="330"/>
        <end position="359"/>
    </location>
</feature>
<evidence type="ECO:0000313" key="4">
    <source>
        <dbReference type="Proteomes" id="UP001642484"/>
    </source>
</evidence>
<keyword evidence="2" id="KW-1133">Transmembrane helix</keyword>
<reference evidence="3 4" key="1">
    <citation type="submission" date="2024-02" db="EMBL/GenBank/DDBJ databases">
        <authorList>
            <person name="Chen Y."/>
            <person name="Shah S."/>
            <person name="Dougan E. K."/>
            <person name="Thang M."/>
            <person name="Chan C."/>
        </authorList>
    </citation>
    <scope>NUCLEOTIDE SEQUENCE [LARGE SCALE GENOMIC DNA]</scope>
</reference>
<feature type="transmembrane region" description="Helical" evidence="2">
    <location>
        <begin position="472"/>
        <end position="494"/>
    </location>
</feature>
<feature type="transmembrane region" description="Helical" evidence="2">
    <location>
        <begin position="200"/>
        <end position="219"/>
    </location>
</feature>
<evidence type="ECO:0000313" key="3">
    <source>
        <dbReference type="EMBL" id="CAK9085132.1"/>
    </source>
</evidence>
<keyword evidence="4" id="KW-1185">Reference proteome</keyword>
<dbReference type="EMBL" id="CAXAMN010024262">
    <property type="protein sequence ID" value="CAK9085132.1"/>
    <property type="molecule type" value="Genomic_DNA"/>
</dbReference>
<proteinExistence type="predicted"/>
<evidence type="ECO:0000256" key="2">
    <source>
        <dbReference type="SAM" id="Phobius"/>
    </source>
</evidence>
<feature type="transmembrane region" description="Helical" evidence="2">
    <location>
        <begin position="434"/>
        <end position="452"/>
    </location>
</feature>
<evidence type="ECO:0000256" key="1">
    <source>
        <dbReference type="SAM" id="MobiDB-lite"/>
    </source>
</evidence>
<dbReference type="Proteomes" id="UP001642484">
    <property type="component" value="Unassembled WGS sequence"/>
</dbReference>
<feature type="transmembrane region" description="Helical" evidence="2">
    <location>
        <begin position="514"/>
        <end position="533"/>
    </location>
</feature>
<gene>
    <name evidence="3" type="ORF">CCMP2556_LOCUS41350</name>
</gene>
<accession>A0ABP0QDS3</accession>